<keyword evidence="2" id="KW-1185">Reference proteome</keyword>
<dbReference type="Proteomes" id="UP000031977">
    <property type="component" value="Unassembled WGS sequence"/>
</dbReference>
<organism evidence="1 2">
    <name type="scientific">Vibrio mytili</name>
    <dbReference type="NCBI Taxonomy" id="50718"/>
    <lineage>
        <taxon>Bacteria</taxon>
        <taxon>Pseudomonadati</taxon>
        <taxon>Pseudomonadota</taxon>
        <taxon>Gammaproteobacteria</taxon>
        <taxon>Vibrionales</taxon>
        <taxon>Vibrionaceae</taxon>
        <taxon>Vibrio</taxon>
    </lineage>
</organism>
<gene>
    <name evidence="1" type="ORF">SU60_10215</name>
</gene>
<accession>A0A0C3E8Y6</accession>
<reference evidence="1 2" key="1">
    <citation type="submission" date="2015-01" db="EMBL/GenBank/DDBJ databases">
        <title>Draft genome of Vibrio mytili type strain CAIM 528.</title>
        <authorList>
            <person name="Gonzalez-Castillo A."/>
            <person name="Gomez-Gil B."/>
            <person name="Enciso-Ibarra J."/>
        </authorList>
    </citation>
    <scope>NUCLEOTIDE SEQUENCE [LARGE SCALE GENOMIC DNA]</scope>
    <source>
        <strain evidence="1 2">CAIM 528</strain>
    </source>
</reference>
<sequence>MFFSTYFLAIYSVFEARIIRIFGFWSEGKYNAIHYIKISNSIHKRFCFKNKKTVRVVTITAFFIDVLCNKQVCYKQVRYRVLFIAACG</sequence>
<evidence type="ECO:0000313" key="2">
    <source>
        <dbReference type="Proteomes" id="UP000031977"/>
    </source>
</evidence>
<evidence type="ECO:0000313" key="1">
    <source>
        <dbReference type="EMBL" id="KIN10873.1"/>
    </source>
</evidence>
<dbReference type="EMBL" id="JXOK01000037">
    <property type="protein sequence ID" value="KIN10873.1"/>
    <property type="molecule type" value="Genomic_DNA"/>
</dbReference>
<proteinExistence type="predicted"/>
<dbReference type="AlphaFoldDB" id="A0A0C3E8Y6"/>
<name>A0A0C3E8Y6_9VIBR</name>
<protein>
    <submittedName>
        <fullName evidence="1">Uncharacterized protein</fullName>
    </submittedName>
</protein>
<comment type="caution">
    <text evidence="1">The sequence shown here is derived from an EMBL/GenBank/DDBJ whole genome shotgun (WGS) entry which is preliminary data.</text>
</comment>